<feature type="transmembrane region" description="Helical" evidence="9">
    <location>
        <begin position="12"/>
        <end position="32"/>
    </location>
</feature>
<dbReference type="GO" id="GO:0005886">
    <property type="term" value="C:plasma membrane"/>
    <property type="evidence" value="ECO:0007669"/>
    <property type="project" value="UniProtKB-SubCell"/>
</dbReference>
<comment type="subunit">
    <text evidence="9">The complex comprises the extracytoplasmic solute receptor protein and the two transmembrane proteins.</text>
</comment>
<feature type="region of interest" description="Disordered" evidence="10">
    <location>
        <begin position="156"/>
        <end position="178"/>
    </location>
</feature>
<keyword evidence="3" id="KW-1003">Cell membrane</keyword>
<evidence type="ECO:0000256" key="5">
    <source>
        <dbReference type="ARBA" id="ARBA00022692"/>
    </source>
</evidence>
<evidence type="ECO:0000313" key="12">
    <source>
        <dbReference type="EMBL" id="GEP56975.1"/>
    </source>
</evidence>
<evidence type="ECO:0000256" key="3">
    <source>
        <dbReference type="ARBA" id="ARBA00022475"/>
    </source>
</evidence>
<evidence type="ECO:0000256" key="1">
    <source>
        <dbReference type="ARBA" id="ARBA00004429"/>
    </source>
</evidence>
<comment type="function">
    <text evidence="9">Part of the tripartite ATP-independent periplasmic (TRAP) transport system.</text>
</comment>
<keyword evidence="4 9" id="KW-0997">Cell inner membrane</keyword>
<proteinExistence type="inferred from homology"/>
<keyword evidence="2 9" id="KW-0813">Transport</keyword>
<dbReference type="PANTHER" id="PTHR35011:SF2">
    <property type="entry name" value="2,3-DIKETO-L-GULONATE TRAP TRANSPORTER SMALL PERMEASE PROTEIN YIAM"/>
    <property type="match status" value="1"/>
</dbReference>
<keyword evidence="7 9" id="KW-0472">Membrane</keyword>
<dbReference type="GO" id="GO:0015740">
    <property type="term" value="P:C4-dicarboxylate transport"/>
    <property type="evidence" value="ECO:0007669"/>
    <property type="project" value="TreeGrafter"/>
</dbReference>
<dbReference type="Proteomes" id="UP000321058">
    <property type="component" value="Unassembled WGS sequence"/>
</dbReference>
<evidence type="ECO:0000256" key="9">
    <source>
        <dbReference type="RuleBase" id="RU369079"/>
    </source>
</evidence>
<comment type="similarity">
    <text evidence="8 9">Belongs to the TRAP transporter small permease family.</text>
</comment>
<feature type="transmembrane region" description="Helical" evidence="9">
    <location>
        <begin position="81"/>
        <end position="104"/>
    </location>
</feature>
<gene>
    <name evidence="12" type="ORF">RSO01_41410</name>
</gene>
<feature type="domain" description="Tripartite ATP-independent periplasmic transporters DctQ component" evidence="11">
    <location>
        <begin position="20"/>
        <end position="149"/>
    </location>
</feature>
<evidence type="ECO:0000256" key="6">
    <source>
        <dbReference type="ARBA" id="ARBA00022989"/>
    </source>
</evidence>
<dbReference type="InterPro" id="IPR007387">
    <property type="entry name" value="TRAP_DctQ"/>
</dbReference>
<dbReference type="AlphaFoldDB" id="A0A512NDG3"/>
<sequence length="178" mass="19679">MTEWLKKFLHALAAVMLLAIVLIVLLNVVLRYFFNIGLGWTEEAARFLLIAITFVAAAAAVKEWGHFRLLIATKWMSPRGLVAVQIFAILVVLAVSAVLLRYGIAITQVSWSQTSPTMEWKMGYLYSIVPVCGAIMIVFGLEHLWNVIRGKSTPLQSTAHDPHATHPAQSAENLEGPV</sequence>
<evidence type="ECO:0000256" key="7">
    <source>
        <dbReference type="ARBA" id="ARBA00023136"/>
    </source>
</evidence>
<accession>A0A512NDG3</accession>
<dbReference type="InterPro" id="IPR055348">
    <property type="entry name" value="DctQ"/>
</dbReference>
<evidence type="ECO:0000256" key="4">
    <source>
        <dbReference type="ARBA" id="ARBA00022519"/>
    </source>
</evidence>
<dbReference type="PANTHER" id="PTHR35011">
    <property type="entry name" value="2,3-DIKETO-L-GULONATE TRAP TRANSPORTER SMALL PERMEASE PROTEIN YIAM"/>
    <property type="match status" value="1"/>
</dbReference>
<keyword evidence="6 9" id="KW-1133">Transmembrane helix</keyword>
<feature type="transmembrane region" description="Helical" evidence="9">
    <location>
        <begin position="44"/>
        <end position="61"/>
    </location>
</feature>
<evidence type="ECO:0000256" key="10">
    <source>
        <dbReference type="SAM" id="MobiDB-lite"/>
    </source>
</evidence>
<protein>
    <recommendedName>
        <fullName evidence="9">TRAP transporter small permease protein</fullName>
    </recommendedName>
</protein>
<dbReference type="GO" id="GO:0022857">
    <property type="term" value="F:transmembrane transporter activity"/>
    <property type="evidence" value="ECO:0007669"/>
    <property type="project" value="UniProtKB-UniRule"/>
</dbReference>
<dbReference type="EMBL" id="BKAJ01000073">
    <property type="protein sequence ID" value="GEP56975.1"/>
    <property type="molecule type" value="Genomic_DNA"/>
</dbReference>
<feature type="transmembrane region" description="Helical" evidence="9">
    <location>
        <begin position="124"/>
        <end position="145"/>
    </location>
</feature>
<dbReference type="Pfam" id="PF04290">
    <property type="entry name" value="DctQ"/>
    <property type="match status" value="1"/>
</dbReference>
<keyword evidence="13" id="KW-1185">Reference proteome</keyword>
<comment type="subcellular location">
    <subcellularLocation>
        <location evidence="1 9">Cell inner membrane</location>
        <topology evidence="1 9">Multi-pass membrane protein</topology>
    </subcellularLocation>
</comment>
<evidence type="ECO:0000313" key="13">
    <source>
        <dbReference type="Proteomes" id="UP000321058"/>
    </source>
</evidence>
<name>A0A512NDG3_9HYPH</name>
<reference evidence="12 13" key="1">
    <citation type="submission" date="2019-07" db="EMBL/GenBank/DDBJ databases">
        <title>Whole genome shotgun sequence of Reyranella soli NBRC 108950.</title>
        <authorList>
            <person name="Hosoyama A."/>
            <person name="Uohara A."/>
            <person name="Ohji S."/>
            <person name="Ichikawa N."/>
        </authorList>
    </citation>
    <scope>NUCLEOTIDE SEQUENCE [LARGE SCALE GENOMIC DNA]</scope>
    <source>
        <strain evidence="12 13">NBRC 108950</strain>
    </source>
</reference>
<organism evidence="12 13">
    <name type="scientific">Reyranella soli</name>
    <dbReference type="NCBI Taxonomy" id="1230389"/>
    <lineage>
        <taxon>Bacteria</taxon>
        <taxon>Pseudomonadati</taxon>
        <taxon>Pseudomonadota</taxon>
        <taxon>Alphaproteobacteria</taxon>
        <taxon>Hyphomicrobiales</taxon>
        <taxon>Reyranellaceae</taxon>
        <taxon>Reyranella</taxon>
    </lineage>
</organism>
<keyword evidence="5 9" id="KW-0812">Transmembrane</keyword>
<evidence type="ECO:0000256" key="8">
    <source>
        <dbReference type="ARBA" id="ARBA00038436"/>
    </source>
</evidence>
<evidence type="ECO:0000256" key="2">
    <source>
        <dbReference type="ARBA" id="ARBA00022448"/>
    </source>
</evidence>
<dbReference type="RefSeq" id="WP_170303227.1">
    <property type="nucleotide sequence ID" value="NZ_BKAJ01000073.1"/>
</dbReference>
<evidence type="ECO:0000259" key="11">
    <source>
        <dbReference type="Pfam" id="PF04290"/>
    </source>
</evidence>
<comment type="caution">
    <text evidence="12">The sequence shown here is derived from an EMBL/GenBank/DDBJ whole genome shotgun (WGS) entry which is preliminary data.</text>
</comment>